<protein>
    <submittedName>
        <fullName evidence="2">Uncharacterized protein</fullName>
    </submittedName>
</protein>
<name>A0A5E8CM22_9ZZZZ</name>
<sequence>MYTNYSPTKSVYSSTAIKEEKDNDKLNDQIKNLSLSEKNVSSNPK</sequence>
<organism evidence="2">
    <name type="scientific">seawater metagenome</name>
    <dbReference type="NCBI Taxonomy" id="1561972"/>
    <lineage>
        <taxon>unclassified sequences</taxon>
        <taxon>metagenomes</taxon>
        <taxon>ecological metagenomes</taxon>
    </lineage>
</organism>
<feature type="region of interest" description="Disordered" evidence="1">
    <location>
        <begin position="1"/>
        <end position="45"/>
    </location>
</feature>
<dbReference type="AlphaFoldDB" id="A0A5E8CM22"/>
<feature type="compositionally biased region" description="Polar residues" evidence="1">
    <location>
        <begin position="29"/>
        <end position="45"/>
    </location>
</feature>
<evidence type="ECO:0000313" key="2">
    <source>
        <dbReference type="EMBL" id="VVU94750.1"/>
    </source>
</evidence>
<proteinExistence type="predicted"/>
<reference evidence="2" key="1">
    <citation type="submission" date="2019-09" db="EMBL/GenBank/DDBJ databases">
        <authorList>
            <person name="Needham M D."/>
        </authorList>
    </citation>
    <scope>NUCLEOTIDE SEQUENCE</scope>
</reference>
<gene>
    <name evidence="2" type="ORF">CPAV1605_475</name>
</gene>
<feature type="compositionally biased region" description="Basic and acidic residues" evidence="1">
    <location>
        <begin position="17"/>
        <end position="28"/>
    </location>
</feature>
<accession>A0A5E8CM22</accession>
<dbReference type="EMBL" id="CABVLZ010000002">
    <property type="protein sequence ID" value="VVU94750.1"/>
    <property type="molecule type" value="Genomic_DNA"/>
</dbReference>
<feature type="compositionally biased region" description="Polar residues" evidence="1">
    <location>
        <begin position="1"/>
        <end position="16"/>
    </location>
</feature>
<evidence type="ECO:0000256" key="1">
    <source>
        <dbReference type="SAM" id="MobiDB-lite"/>
    </source>
</evidence>